<dbReference type="AlphaFoldDB" id="A0AAX4FX06"/>
<dbReference type="InterPro" id="IPR012349">
    <property type="entry name" value="Split_barrel_FMN-bd"/>
</dbReference>
<dbReference type="PANTHER" id="PTHR40660:SF1">
    <property type="entry name" value="5'-PHOSPHATE OXIDASE PUTATIVE DOMAIN-CONTAINING PROTEIN-RELATED"/>
    <property type="match status" value="1"/>
</dbReference>
<accession>A0AAX4FX06</accession>
<dbReference type="RefSeq" id="WP_318622320.1">
    <property type="nucleotide sequence ID" value="NZ_CP137642.1"/>
</dbReference>
<protein>
    <submittedName>
        <fullName evidence="1">Pyridoxamine 5'-phosphate oxidase family protein</fullName>
    </submittedName>
</protein>
<sequence>MSSRLMDYFNKQPRIGILSTANREGKVNAALFGSPQMVDEKTVVMGLGKNRTLDYLQQNPHAVYTILEPGETLMDWKGLRVYLKLKDCATSGKKLEDYKREVAAALGEDAAKMMHATLTFEVTEVRPIVDMGQGWEKSV</sequence>
<reference evidence="1 2" key="1">
    <citation type="submission" date="2023-10" db="EMBL/GenBank/DDBJ databases">
        <title>The complete genome sequence of Methanoculleus receptaculi DSM 18860.</title>
        <authorList>
            <person name="Lai S.-J."/>
            <person name="You Y.-T."/>
            <person name="Chen S.-C."/>
        </authorList>
    </citation>
    <scope>NUCLEOTIDE SEQUENCE [LARGE SCALE GENOMIC DNA]</scope>
    <source>
        <strain evidence="1 2">DSM 18860</strain>
    </source>
</reference>
<proteinExistence type="predicted"/>
<dbReference type="Proteomes" id="UP001305652">
    <property type="component" value="Chromosome"/>
</dbReference>
<keyword evidence="2" id="KW-1185">Reference proteome</keyword>
<gene>
    <name evidence="1" type="ORF">R6Y96_04410</name>
</gene>
<evidence type="ECO:0000313" key="1">
    <source>
        <dbReference type="EMBL" id="WOX58483.1"/>
    </source>
</evidence>
<dbReference type="KEGG" id="mrc:R6Y96_04410"/>
<dbReference type="GeneID" id="85732373"/>
<evidence type="ECO:0000313" key="2">
    <source>
        <dbReference type="Proteomes" id="UP001305652"/>
    </source>
</evidence>
<name>A0AAX4FX06_9EURY</name>
<dbReference type="PANTHER" id="PTHR40660">
    <property type="entry name" value="5'-PHOSPHATE OXIDASE PUTATIVE DOMAIN-CONTAINING PROTEIN-RELATED"/>
    <property type="match status" value="1"/>
</dbReference>
<dbReference type="Gene3D" id="2.30.110.10">
    <property type="entry name" value="Electron Transport, Fmn-binding Protein, Chain A"/>
    <property type="match status" value="1"/>
</dbReference>
<dbReference type="EMBL" id="CP137642">
    <property type="protein sequence ID" value="WOX58483.1"/>
    <property type="molecule type" value="Genomic_DNA"/>
</dbReference>
<organism evidence="1 2">
    <name type="scientific">Methanoculleus receptaculi</name>
    <dbReference type="NCBI Taxonomy" id="394967"/>
    <lineage>
        <taxon>Archaea</taxon>
        <taxon>Methanobacteriati</taxon>
        <taxon>Methanobacteriota</taxon>
        <taxon>Stenosarchaea group</taxon>
        <taxon>Methanomicrobia</taxon>
        <taxon>Methanomicrobiales</taxon>
        <taxon>Methanomicrobiaceae</taxon>
        <taxon>Methanoculleus</taxon>
    </lineage>
</organism>
<dbReference type="SUPFAM" id="SSF50475">
    <property type="entry name" value="FMN-binding split barrel"/>
    <property type="match status" value="1"/>
</dbReference>